<comment type="caution">
    <text evidence="3">The sequence shown here is derived from an EMBL/GenBank/DDBJ whole genome shotgun (WGS) entry which is preliminary data.</text>
</comment>
<feature type="transmembrane region" description="Helical" evidence="1">
    <location>
        <begin position="6"/>
        <end position="24"/>
    </location>
</feature>
<gene>
    <name evidence="3" type="ORF">CBG21_10630</name>
</gene>
<dbReference type="Pfam" id="PF14501">
    <property type="entry name" value="HATPase_c_5"/>
    <property type="match status" value="1"/>
</dbReference>
<feature type="transmembrane region" description="Helical" evidence="1">
    <location>
        <begin position="118"/>
        <end position="138"/>
    </location>
</feature>
<keyword evidence="1" id="KW-0472">Membrane</keyword>
<keyword evidence="1" id="KW-0812">Transmembrane</keyword>
<proteinExistence type="predicted"/>
<name>A0A256V8X9_LIMRT</name>
<dbReference type="PANTHER" id="PTHR40448">
    <property type="entry name" value="TWO-COMPONENT SENSOR HISTIDINE KINASE"/>
    <property type="match status" value="1"/>
</dbReference>
<organism evidence="3 4">
    <name type="scientific">Limosilactobacillus reuteri</name>
    <name type="common">Lactobacillus reuteri</name>
    <dbReference type="NCBI Taxonomy" id="1598"/>
    <lineage>
        <taxon>Bacteria</taxon>
        <taxon>Bacillati</taxon>
        <taxon>Bacillota</taxon>
        <taxon>Bacilli</taxon>
        <taxon>Lactobacillales</taxon>
        <taxon>Lactobacillaceae</taxon>
        <taxon>Limosilactobacillus</taxon>
    </lineage>
</organism>
<dbReference type="Gene3D" id="3.30.565.10">
    <property type="entry name" value="Histidine kinase-like ATPase, C-terminal domain"/>
    <property type="match status" value="1"/>
</dbReference>
<dbReference type="Proteomes" id="UP000216122">
    <property type="component" value="Unassembled WGS sequence"/>
</dbReference>
<reference evidence="3 4" key="2">
    <citation type="submission" date="2017-09" db="EMBL/GenBank/DDBJ databases">
        <title>Tripartite evolution among Lactobacillus johnsonii, Lactobacillus taiwanensis, Lactobacillus reuteri and their rodent host.</title>
        <authorList>
            <person name="Wang T."/>
            <person name="Knowles S."/>
            <person name="Cheng C."/>
        </authorList>
    </citation>
    <scope>NUCLEOTIDE SEQUENCE [LARGE SCALE GENOMIC DNA]</scope>
    <source>
        <strain evidence="3 4">103v</strain>
    </source>
</reference>
<dbReference type="AlphaFoldDB" id="A0A256V8X9"/>
<sequence>MVKLPLLLLVLCNIFTLLGVYSIYTLLIGSSNLKKTAVVTVFFSVFTAIVIGSYDWLLMPTTIIGVGLVACLANEGRFKTNIFSILLACILQIFISEISVYLSYSFVYKITDIENEVAIGISFCALTSVFTCILILLLRAKANILRQFMYNEKSQISILGFTAFLFLLIYIIQIFIDLSEKNRALQLGVILIFCIVLILNDFFLRTYVEVEKKQSKIREQNEKNGELQKYLKELSINYNQLRAFKHDFQNILVTIELMAQDNNELKNYISKITKHSHSLLSNQVDLLSLERISNLPLKSLILSKILTARAKNISFYLEVEKPLKHLFLNDTVIIRIVSILLDNAIEYGANSHNDSHVVLLIDNYEELGYDIVIENDIDLKDNETFSLEKWFTLYTSKGEGHGIGLNSVKGIINNETNLSLNVEIIKQRIRFTLMVGDTNA</sequence>
<accession>A0A256V8X9</accession>
<dbReference type="SUPFAM" id="SSF55874">
    <property type="entry name" value="ATPase domain of HSP90 chaperone/DNA topoisomerase II/histidine kinase"/>
    <property type="match status" value="1"/>
</dbReference>
<evidence type="ECO:0000313" key="4">
    <source>
        <dbReference type="Proteomes" id="UP000216122"/>
    </source>
</evidence>
<feature type="transmembrane region" description="Helical" evidence="1">
    <location>
        <begin position="188"/>
        <end position="208"/>
    </location>
</feature>
<dbReference type="InterPro" id="IPR032834">
    <property type="entry name" value="NatK-like_C"/>
</dbReference>
<evidence type="ECO:0000256" key="1">
    <source>
        <dbReference type="SAM" id="Phobius"/>
    </source>
</evidence>
<dbReference type="EMBL" id="NGQC01000099">
    <property type="protein sequence ID" value="OYT00143.1"/>
    <property type="molecule type" value="Genomic_DNA"/>
</dbReference>
<dbReference type="InterPro" id="IPR036890">
    <property type="entry name" value="HATPase_C_sf"/>
</dbReference>
<protein>
    <recommendedName>
        <fullName evidence="2">Sensor histidine kinase NatK-like C-terminal domain-containing protein</fullName>
    </recommendedName>
</protein>
<feature type="domain" description="Sensor histidine kinase NatK-like C-terminal" evidence="2">
    <location>
        <begin position="333"/>
        <end position="427"/>
    </location>
</feature>
<reference evidence="4" key="1">
    <citation type="submission" date="2017-05" db="EMBL/GenBank/DDBJ databases">
        <authorList>
            <person name="Lin X.B."/>
            <person name="Stothard P."/>
            <person name="Tasseva G."/>
            <person name="Walter J."/>
        </authorList>
    </citation>
    <scope>NUCLEOTIDE SEQUENCE [LARGE SCALE GENOMIC DNA]</scope>
    <source>
        <strain evidence="4">103v</strain>
    </source>
</reference>
<evidence type="ECO:0000313" key="3">
    <source>
        <dbReference type="EMBL" id="OYT00143.1"/>
    </source>
</evidence>
<keyword evidence="1" id="KW-1133">Transmembrane helix</keyword>
<dbReference type="PANTHER" id="PTHR40448:SF1">
    <property type="entry name" value="TWO-COMPONENT SENSOR HISTIDINE KINASE"/>
    <property type="match status" value="1"/>
</dbReference>
<dbReference type="RefSeq" id="WP_094503762.1">
    <property type="nucleotide sequence ID" value="NZ_NGPH01000008.1"/>
</dbReference>
<feature type="transmembrane region" description="Helical" evidence="1">
    <location>
        <begin position="158"/>
        <end position="176"/>
    </location>
</feature>
<feature type="transmembrane region" description="Helical" evidence="1">
    <location>
        <begin position="85"/>
        <end position="106"/>
    </location>
</feature>
<dbReference type="GO" id="GO:0042802">
    <property type="term" value="F:identical protein binding"/>
    <property type="evidence" value="ECO:0007669"/>
    <property type="project" value="TreeGrafter"/>
</dbReference>
<evidence type="ECO:0000259" key="2">
    <source>
        <dbReference type="Pfam" id="PF14501"/>
    </source>
</evidence>
<feature type="transmembrane region" description="Helical" evidence="1">
    <location>
        <begin position="36"/>
        <end position="51"/>
    </location>
</feature>